<dbReference type="InterPro" id="IPR025662">
    <property type="entry name" value="Sigma_54_int_dom_ATP-bd_1"/>
</dbReference>
<dbReference type="EMBL" id="QSFP01000016">
    <property type="protein sequence ID" value="RHA65732.1"/>
    <property type="molecule type" value="Genomic_DNA"/>
</dbReference>
<evidence type="ECO:0000256" key="5">
    <source>
        <dbReference type="SAM" id="MobiDB-lite"/>
    </source>
</evidence>
<dbReference type="Pfam" id="PF13558">
    <property type="entry name" value="SbcC_Walker_B"/>
    <property type="match status" value="1"/>
</dbReference>
<sequence length="1300" mass="149607">MKPVSLTISAFGPYAGEQTIDFERLGSQGLFLITGDTGAGKTTIFDAITFALYGEASGDVRKADMFRSKYAKDDVKTFVRLTFEYANKRYTVERNPEYMRPKGRGTGMTTEKANAALEYPDDREPVTKSREVTRAITELIGLDCRQFTQIAMIAQGDFQKVLFANTEERGKIFRQIFGTDIYRVLQDKLKDAVKKQWKEYDELRRSINQYMEGIVCESDSLDEEGTRIAEKINLLKKEKFDGRIEEGISLLEELCKAEESALECLQKEKEALDQQIKNMDELSGKVRENADRRRLLEEKQQKLKDLEALLVQAKADMDRAGEEAECCEKLGRTIEEYKQKLVLFEKIQEIGLSQEKKHQDMEEKVQKKQQDEQRRTELEGKLQQEKETLKSYEGITAEIQRIEHEMRLITEKMDTLKNQRDRSRALEEHISDQKEKLDLKKKTENSLLEQQQLLKEEQEQNKDTAGQEIAYEKEVKEIRQKIQDLTEIAEQLNTSEREVKRLGTELENVQKSYEVKSRDLQQQKETWEQLSGADSRGEQAEKAILEVSERIRRLEELENRLEDWEKVSREREKTQKQYQKAAAEQKQISEQYRRIEQQFWDAQAGMLAQGLKEDEPCPVCGAIHHPTLAVIPQETPDREVLKQAKAEDEKARESVSRLSEKAHQLVTQENEKMSAVLKDAGELLGEPDVRMSLNEIKTETKRQKSADEARREEYKDQKEKAKKDLDVKHVLEEQMQSAQDELVMLNEQNINLGQMLATATERCTQQKQQWKKNVADCGTGIEQTEDQKTVFAQLMQIENERNTQFLQAKNNRKRAEQIKDELKESEETIQKIRGTISSIQEEIAKLTGNRETAEKQISDDIKSACNLITGALIASNIITSNIITCNQSTLTGDTDVNTLQTIKNADGSQVLSIEDFDAKPYHVQSVITMLQRAADEKKAELSKKQEDERKKTALEKKIPLDETEIKTLADQINVAEQELVRLQTEYANEEKSLNELKEQVKDVTKEGVQTQINEFTLKKRNLEENREKTREAYHNYEKSRETEKGVIQMLLRQIEETEKAISFPEEEIEKQAGELREKRNEMEENRASKYTSYCTNREICKNVNKKQKDIAQTEQKYVWMKSLSDTASGMLNGKAKIELETYVQMAYFDRILIRANRRMLTMSSGQYELKREEETGSRKEKAGLELCVIDHYNGTKRSVKTLSGGESFQASLSLALGLSDEIQSYAGGIRMDSMFVDEGFGSLDEDALEQALKALLQLTEGNRLVGIISHVSELKDQIDKKIIVTKQRTPEGVSSVARVE</sequence>
<dbReference type="PROSITE" id="PS00675">
    <property type="entry name" value="SIGMA54_INTERACT_1"/>
    <property type="match status" value="1"/>
</dbReference>
<evidence type="ECO:0000313" key="7">
    <source>
        <dbReference type="EMBL" id="RHA65732.1"/>
    </source>
</evidence>
<feature type="coiled-coil region" evidence="4">
    <location>
        <begin position="1065"/>
        <end position="1116"/>
    </location>
</feature>
<proteinExistence type="inferred from homology"/>
<feature type="region of interest" description="Disordered" evidence="5">
    <location>
        <begin position="698"/>
        <end position="721"/>
    </location>
</feature>
<evidence type="ECO:0000259" key="6">
    <source>
        <dbReference type="Pfam" id="PF13476"/>
    </source>
</evidence>
<evidence type="ECO:0000313" key="10">
    <source>
        <dbReference type="Proteomes" id="UP000284465"/>
    </source>
</evidence>
<dbReference type="EMBL" id="QRID01000010">
    <property type="protein sequence ID" value="RHG27681.1"/>
    <property type="molecule type" value="Genomic_DNA"/>
</dbReference>
<dbReference type="PANTHER" id="PTHR32114">
    <property type="entry name" value="ABC TRANSPORTER ABCH.3"/>
    <property type="match status" value="1"/>
</dbReference>
<feature type="domain" description="Rad50/SbcC-type AAA" evidence="6">
    <location>
        <begin position="5"/>
        <end position="213"/>
    </location>
</feature>
<dbReference type="InterPro" id="IPR038729">
    <property type="entry name" value="Rad50/SbcC_AAA"/>
</dbReference>
<dbReference type="GO" id="GO:0016887">
    <property type="term" value="F:ATP hydrolysis activity"/>
    <property type="evidence" value="ECO:0007669"/>
    <property type="project" value="InterPro"/>
</dbReference>
<evidence type="ECO:0000256" key="2">
    <source>
        <dbReference type="ARBA" id="ARBA00011322"/>
    </source>
</evidence>
<reference evidence="9 10" key="1">
    <citation type="submission" date="2018-08" db="EMBL/GenBank/DDBJ databases">
        <title>A genome reference for cultivated species of the human gut microbiota.</title>
        <authorList>
            <person name="Zou Y."/>
            <person name="Xue W."/>
            <person name="Luo G."/>
        </authorList>
    </citation>
    <scope>NUCLEOTIDE SEQUENCE [LARGE SCALE GENOMIC DNA]</scope>
    <source>
        <strain evidence="8 9">AM22-21LB</strain>
        <strain evidence="7 10">AM43-11</strain>
    </source>
</reference>
<comment type="subunit">
    <text evidence="2">Heterodimer of SbcC and SbcD.</text>
</comment>
<keyword evidence="4" id="KW-0175">Coiled coil</keyword>
<dbReference type="Pfam" id="PF13476">
    <property type="entry name" value="AAA_23"/>
    <property type="match status" value="1"/>
</dbReference>
<feature type="coiled-coil region" evidence="4">
    <location>
        <begin position="927"/>
        <end position="1039"/>
    </location>
</feature>
<dbReference type="Proteomes" id="UP000284465">
    <property type="component" value="Unassembled WGS sequence"/>
</dbReference>
<evidence type="ECO:0000256" key="1">
    <source>
        <dbReference type="ARBA" id="ARBA00006930"/>
    </source>
</evidence>
<dbReference type="GO" id="GO:0006302">
    <property type="term" value="P:double-strand break repair"/>
    <property type="evidence" value="ECO:0007669"/>
    <property type="project" value="InterPro"/>
</dbReference>
<dbReference type="Proteomes" id="UP000284051">
    <property type="component" value="Unassembled WGS sequence"/>
</dbReference>
<dbReference type="PANTHER" id="PTHR32114:SF2">
    <property type="entry name" value="ABC TRANSPORTER ABCH.3"/>
    <property type="match status" value="1"/>
</dbReference>
<name>A0A3R6KFQ9_9FIRM</name>
<feature type="region of interest" description="Disordered" evidence="5">
    <location>
        <begin position="355"/>
        <end position="382"/>
    </location>
</feature>
<comment type="caution">
    <text evidence="8">The sequence shown here is derived from an EMBL/GenBank/DDBJ whole genome shotgun (WGS) entry which is preliminary data.</text>
</comment>
<dbReference type="SUPFAM" id="SSF52540">
    <property type="entry name" value="P-loop containing nucleoside triphosphate hydrolases"/>
    <property type="match status" value="2"/>
</dbReference>
<protein>
    <recommendedName>
        <fullName evidence="3">Nuclease SbcCD subunit C</fullName>
    </recommendedName>
</protein>
<evidence type="ECO:0000256" key="3">
    <source>
        <dbReference type="ARBA" id="ARBA00013368"/>
    </source>
</evidence>
<gene>
    <name evidence="8" type="ORF">DW264_11325</name>
    <name evidence="7" type="ORF">DW927_13450</name>
</gene>
<comment type="similarity">
    <text evidence="1">Belongs to the SMC family. SbcC subfamily.</text>
</comment>
<evidence type="ECO:0000256" key="4">
    <source>
        <dbReference type="SAM" id="Coils"/>
    </source>
</evidence>
<feature type="coiled-coil region" evidence="4">
    <location>
        <begin position="248"/>
        <end position="323"/>
    </location>
</feature>
<dbReference type="RefSeq" id="WP_118592032.1">
    <property type="nucleotide sequence ID" value="NZ_QRID01000010.1"/>
</dbReference>
<organism evidence="8 9">
    <name type="scientific">Roseburia intestinalis</name>
    <dbReference type="NCBI Taxonomy" id="166486"/>
    <lineage>
        <taxon>Bacteria</taxon>
        <taxon>Bacillati</taxon>
        <taxon>Bacillota</taxon>
        <taxon>Clostridia</taxon>
        <taxon>Lachnospirales</taxon>
        <taxon>Lachnospiraceae</taxon>
        <taxon>Roseburia</taxon>
    </lineage>
</organism>
<evidence type="ECO:0000313" key="8">
    <source>
        <dbReference type="EMBL" id="RHG27681.1"/>
    </source>
</evidence>
<accession>A0A3R6KFQ9</accession>
<dbReference type="Gene3D" id="3.40.50.300">
    <property type="entry name" value="P-loop containing nucleotide triphosphate hydrolases"/>
    <property type="match status" value="2"/>
</dbReference>
<feature type="coiled-coil region" evidence="4">
    <location>
        <begin position="805"/>
        <end position="856"/>
    </location>
</feature>
<evidence type="ECO:0000313" key="9">
    <source>
        <dbReference type="Proteomes" id="UP000284051"/>
    </source>
</evidence>
<dbReference type="InterPro" id="IPR027417">
    <property type="entry name" value="P-loop_NTPase"/>
</dbReference>